<proteinExistence type="predicted"/>
<dbReference type="EMBL" id="LVVM01001000">
    <property type="protein sequence ID" value="OJA19501.1"/>
    <property type="molecule type" value="Genomic_DNA"/>
</dbReference>
<evidence type="ECO:0000313" key="3">
    <source>
        <dbReference type="Proteomes" id="UP000183567"/>
    </source>
</evidence>
<reference evidence="2 3" key="1">
    <citation type="submission" date="2016-03" db="EMBL/GenBank/DDBJ databases">
        <title>Comparative genomics of the ectomycorrhizal sister species Rhizopogon vinicolor and Rhizopogon vesiculosus (Basidiomycota: Boletales) reveals a divergence of the mating type B locus.</title>
        <authorList>
            <person name="Mujic A.B."/>
            <person name="Kuo A."/>
            <person name="Tritt A."/>
            <person name="Lipzen A."/>
            <person name="Chen C."/>
            <person name="Johnson J."/>
            <person name="Sharma A."/>
            <person name="Barry K."/>
            <person name="Grigoriev I.V."/>
            <person name="Spatafora J.W."/>
        </authorList>
    </citation>
    <scope>NUCLEOTIDE SEQUENCE [LARGE SCALE GENOMIC DNA]</scope>
    <source>
        <strain evidence="2 3">AM-OR11-056</strain>
    </source>
</reference>
<comment type="caution">
    <text evidence="2">The sequence shown here is derived from an EMBL/GenBank/DDBJ whole genome shotgun (WGS) entry which is preliminary data.</text>
</comment>
<organism evidence="2 3">
    <name type="scientific">Rhizopogon vesiculosus</name>
    <dbReference type="NCBI Taxonomy" id="180088"/>
    <lineage>
        <taxon>Eukaryota</taxon>
        <taxon>Fungi</taxon>
        <taxon>Dikarya</taxon>
        <taxon>Basidiomycota</taxon>
        <taxon>Agaricomycotina</taxon>
        <taxon>Agaricomycetes</taxon>
        <taxon>Agaricomycetidae</taxon>
        <taxon>Boletales</taxon>
        <taxon>Suillineae</taxon>
        <taxon>Rhizopogonaceae</taxon>
        <taxon>Rhizopogon</taxon>
    </lineage>
</organism>
<gene>
    <name evidence="2" type="ORF">AZE42_10974</name>
</gene>
<name>A0A1J8QEY3_9AGAM</name>
<dbReference type="Proteomes" id="UP000183567">
    <property type="component" value="Unassembled WGS sequence"/>
</dbReference>
<feature type="region of interest" description="Disordered" evidence="1">
    <location>
        <begin position="308"/>
        <end position="332"/>
    </location>
</feature>
<feature type="compositionally biased region" description="Basic residues" evidence="1">
    <location>
        <begin position="312"/>
        <end position="321"/>
    </location>
</feature>
<dbReference type="AlphaFoldDB" id="A0A1J8QEY3"/>
<evidence type="ECO:0000313" key="2">
    <source>
        <dbReference type="EMBL" id="OJA19501.1"/>
    </source>
</evidence>
<protein>
    <submittedName>
        <fullName evidence="2">Uncharacterized protein</fullName>
    </submittedName>
</protein>
<dbReference type="OrthoDB" id="2664007at2759"/>
<feature type="compositionally biased region" description="Basic and acidic residues" evidence="1">
    <location>
        <begin position="322"/>
        <end position="332"/>
    </location>
</feature>
<sequence length="332" mass="37172">MNFPDSSSCSRRFEEHPAEHYHVAGSAHRFAFGFEEEFWSGYRDHDFSTQAAVSLDTPMAVGILIDERTALSPLSMPPSSSGAPQVDEPHLMRSTCIAAAYDEYAAHEFTSVINDFRQGFMGDGPESHAHCPLPSFDWQWQNGEQDAITHWESSSVIDHHHLPAGLEPSSVVDHHHVPTVGGDMMDISLAVHATPNGDSLVFRCKHHTRGQPCGLLIEGNIQDALEHFAHVHVRPMVARSGSPSKFWTCRWGGKCNIRLLKGNFRRHVAGHLFRWKCLKCLRTYSRDDTARKHANDCGDGSIIMVPQLDGRPHKRRKRSGGKGKEHKFQACL</sequence>
<accession>A0A1J8QEY3</accession>
<evidence type="ECO:0000256" key="1">
    <source>
        <dbReference type="SAM" id="MobiDB-lite"/>
    </source>
</evidence>
<keyword evidence="3" id="KW-1185">Reference proteome</keyword>